<proteinExistence type="predicted"/>
<feature type="compositionally biased region" description="Basic and acidic residues" evidence="1">
    <location>
        <begin position="8"/>
        <end position="18"/>
    </location>
</feature>
<feature type="compositionally biased region" description="Basic and acidic residues" evidence="1">
    <location>
        <begin position="82"/>
        <end position="92"/>
    </location>
</feature>
<feature type="compositionally biased region" description="Basic and acidic residues" evidence="1">
    <location>
        <begin position="198"/>
        <end position="229"/>
    </location>
</feature>
<evidence type="ECO:0000256" key="1">
    <source>
        <dbReference type="SAM" id="MobiDB-lite"/>
    </source>
</evidence>
<evidence type="ECO:0000313" key="3">
    <source>
        <dbReference type="Proteomes" id="UP001516400"/>
    </source>
</evidence>
<keyword evidence="3" id="KW-1185">Reference proteome</keyword>
<comment type="caution">
    <text evidence="2">The sequence shown here is derived from an EMBL/GenBank/DDBJ whole genome shotgun (WGS) entry which is preliminary data.</text>
</comment>
<feature type="region of interest" description="Disordered" evidence="1">
    <location>
        <begin position="51"/>
        <end position="181"/>
    </location>
</feature>
<dbReference type="Proteomes" id="UP001516400">
    <property type="component" value="Unassembled WGS sequence"/>
</dbReference>
<dbReference type="AlphaFoldDB" id="A0ABD2NK48"/>
<feature type="region of interest" description="Disordered" evidence="1">
    <location>
        <begin position="194"/>
        <end position="229"/>
    </location>
</feature>
<evidence type="ECO:0000313" key="2">
    <source>
        <dbReference type="EMBL" id="KAL3279136.1"/>
    </source>
</evidence>
<accession>A0ABD2NK48</accession>
<organism evidence="2 3">
    <name type="scientific">Cryptolaemus montrouzieri</name>
    <dbReference type="NCBI Taxonomy" id="559131"/>
    <lineage>
        <taxon>Eukaryota</taxon>
        <taxon>Metazoa</taxon>
        <taxon>Ecdysozoa</taxon>
        <taxon>Arthropoda</taxon>
        <taxon>Hexapoda</taxon>
        <taxon>Insecta</taxon>
        <taxon>Pterygota</taxon>
        <taxon>Neoptera</taxon>
        <taxon>Endopterygota</taxon>
        <taxon>Coleoptera</taxon>
        <taxon>Polyphaga</taxon>
        <taxon>Cucujiformia</taxon>
        <taxon>Coccinelloidea</taxon>
        <taxon>Coccinellidae</taxon>
        <taxon>Scymninae</taxon>
        <taxon>Scymnini</taxon>
        <taxon>Cryptolaemus</taxon>
    </lineage>
</organism>
<dbReference type="EMBL" id="JABFTP020000124">
    <property type="protein sequence ID" value="KAL3279136.1"/>
    <property type="molecule type" value="Genomic_DNA"/>
</dbReference>
<sequence length="268" mass="30830">MQVTDKAVSTDDDLKQEVVEEAGDQPTPRFDFTKLEAVLATLLENKVEAIKQERKQSSVGSSPKSIVHRLRITSTSTTSSGKDAENSQKERIPNIVNIRTETTARRWQRMQPTDSCDTHSSNCGPHSQEISVSSPDSQRLTRPFKSNLKSPPIMSRQSSRETEERSLPSFSRQESRESYPSFWRQDSKDSYRYGFGRQDSKDSRESTSRIFVKQDSRDSRDSSRFVRQDSRDSRDSYRCCDVESCKCRMCLIQQRRHLSRTCCCEKGE</sequence>
<protein>
    <submittedName>
        <fullName evidence="2">Uncharacterized protein</fullName>
    </submittedName>
</protein>
<feature type="compositionally biased region" description="Polar residues" evidence="1">
    <location>
        <begin position="110"/>
        <end position="140"/>
    </location>
</feature>
<feature type="non-terminal residue" evidence="2">
    <location>
        <position position="268"/>
    </location>
</feature>
<gene>
    <name evidence="2" type="ORF">HHI36_016650</name>
</gene>
<name>A0ABD2NK48_9CUCU</name>
<feature type="region of interest" description="Disordered" evidence="1">
    <location>
        <begin position="1"/>
        <end position="29"/>
    </location>
</feature>
<reference evidence="2 3" key="1">
    <citation type="journal article" date="2021" name="BMC Biol.">
        <title>Horizontally acquired antibacterial genes associated with adaptive radiation of ladybird beetles.</title>
        <authorList>
            <person name="Li H.S."/>
            <person name="Tang X.F."/>
            <person name="Huang Y.H."/>
            <person name="Xu Z.Y."/>
            <person name="Chen M.L."/>
            <person name="Du X.Y."/>
            <person name="Qiu B.Y."/>
            <person name="Chen P.T."/>
            <person name="Zhang W."/>
            <person name="Slipinski A."/>
            <person name="Escalona H.E."/>
            <person name="Waterhouse R.M."/>
            <person name="Zwick A."/>
            <person name="Pang H."/>
        </authorList>
    </citation>
    <scope>NUCLEOTIDE SEQUENCE [LARGE SCALE GENOMIC DNA]</scope>
    <source>
        <strain evidence="2">SYSU2018</strain>
    </source>
</reference>